<dbReference type="RefSeq" id="WP_020591804.1">
    <property type="nucleotide sequence ID" value="NZ_JAPWGY010000009.1"/>
</dbReference>
<protein>
    <submittedName>
        <fullName evidence="2">Uncharacterized protein</fullName>
    </submittedName>
</protein>
<keyword evidence="3" id="KW-1185">Reference proteome</keyword>
<sequence>MNINAPSFQSTVRFSEPAAAITTAQEDAARRNSQAAVETKRPVENADPSNEARKFKADENRGQNLDIQV</sequence>
<evidence type="ECO:0000313" key="3">
    <source>
        <dbReference type="Proteomes" id="UP001069802"/>
    </source>
</evidence>
<comment type="caution">
    <text evidence="2">The sequence shown here is derived from an EMBL/GenBank/DDBJ whole genome shotgun (WGS) entry which is preliminary data.</text>
</comment>
<dbReference type="Proteomes" id="UP001069802">
    <property type="component" value="Unassembled WGS sequence"/>
</dbReference>
<name>A0ABT4LNH2_9PROT</name>
<gene>
    <name evidence="2" type="ORF">O4H49_17600</name>
</gene>
<reference evidence="2" key="1">
    <citation type="submission" date="2022-12" db="EMBL/GenBank/DDBJ databases">
        <title>Bacterial isolates from different developmental stages of Nematostella vectensis.</title>
        <authorList>
            <person name="Fraune S."/>
        </authorList>
    </citation>
    <scope>NUCLEOTIDE SEQUENCE</scope>
    <source>
        <strain evidence="2">G21630-S1</strain>
    </source>
</reference>
<dbReference type="EMBL" id="JAPWGY010000009">
    <property type="protein sequence ID" value="MCZ4282606.1"/>
    <property type="molecule type" value="Genomic_DNA"/>
</dbReference>
<feature type="region of interest" description="Disordered" evidence="1">
    <location>
        <begin position="23"/>
        <end position="69"/>
    </location>
</feature>
<organism evidence="2 3">
    <name type="scientific">Kiloniella laminariae</name>
    <dbReference type="NCBI Taxonomy" id="454162"/>
    <lineage>
        <taxon>Bacteria</taxon>
        <taxon>Pseudomonadati</taxon>
        <taxon>Pseudomonadota</taxon>
        <taxon>Alphaproteobacteria</taxon>
        <taxon>Rhodospirillales</taxon>
        <taxon>Kiloniellaceae</taxon>
        <taxon>Kiloniella</taxon>
    </lineage>
</organism>
<feature type="compositionally biased region" description="Basic and acidic residues" evidence="1">
    <location>
        <begin position="38"/>
        <end position="61"/>
    </location>
</feature>
<proteinExistence type="predicted"/>
<evidence type="ECO:0000256" key="1">
    <source>
        <dbReference type="SAM" id="MobiDB-lite"/>
    </source>
</evidence>
<evidence type="ECO:0000313" key="2">
    <source>
        <dbReference type="EMBL" id="MCZ4282606.1"/>
    </source>
</evidence>
<accession>A0ABT4LNH2</accession>